<dbReference type="AlphaFoldDB" id="A0A8J4YAP3"/>
<dbReference type="OrthoDB" id="448455at2759"/>
<dbReference type="PANTHER" id="PTHR24157:SF3">
    <property type="entry name" value="ANKYRIN REPEAT, SAM AND BASIC LEUCINE ZIPPER DOMAIN-CONTAINING PROTEIN 1"/>
    <property type="match status" value="1"/>
</dbReference>
<feature type="region of interest" description="Disordered" evidence="2">
    <location>
        <begin position="1"/>
        <end position="91"/>
    </location>
</feature>
<dbReference type="EMBL" id="JACEEZ010013138">
    <property type="protein sequence ID" value="KAG0720276.1"/>
    <property type="molecule type" value="Genomic_DNA"/>
</dbReference>
<gene>
    <name evidence="3" type="primary">Asz1</name>
    <name evidence="3" type="ORF">GWK47_048846</name>
</gene>
<keyword evidence="4" id="KW-1185">Reference proteome</keyword>
<sequence>MNSDSVEGFTAMSDPMSLSVSSTCSDAVSEGSQVVGNGETQGSAEPTTNGDSLHPSNHHNGYLKAPSPAPSCGSTKSFGSGPRRSTSRREIRMHEGYALPLDELRMAVMHGNLPVVKALLKQGVAVDQVLKGGWTPLLFACSSGHPQVVEYLLQQGADSNMHKELFTPLMAACASSRECEEDLVGCVGLLLSYGAKVDVAERHRMTPLMFASKEGRVAVVEHLINAKVDVNKQDNRGWSALSWAATRGHGRVVRVLLQHSADPNKMNTHGQRPADIALAAGFPQVADILERFSAQSPNETSDVTITSLGTAGEATATPQPSALSKMADTFGELEMVLTGLNLPIDPFPDIRVPECAAIMSNINKHIRYMHATLGYLRDQLQADPRVLQLGQEAHTVASLASQCGDGLKHLRGFSEEVKFLKCHLDKISGDAEHTPADVIVECAESGLVWQRRLLASLATTTALATVLWYSQPGFFARIFNLSFSHSSVVTLDV</sequence>
<dbReference type="SMART" id="SM00248">
    <property type="entry name" value="ANK"/>
    <property type="match status" value="6"/>
</dbReference>
<dbReference type="InterPro" id="IPR002110">
    <property type="entry name" value="Ankyrin_rpt"/>
</dbReference>
<feature type="repeat" description="ANK" evidence="1">
    <location>
        <begin position="236"/>
        <end position="268"/>
    </location>
</feature>
<comment type="caution">
    <text evidence="3">The sequence shown here is derived from an EMBL/GenBank/DDBJ whole genome shotgun (WGS) entry which is preliminary data.</text>
</comment>
<evidence type="ECO:0000256" key="2">
    <source>
        <dbReference type="SAM" id="MobiDB-lite"/>
    </source>
</evidence>
<feature type="repeat" description="ANK" evidence="1">
    <location>
        <begin position="203"/>
        <end position="235"/>
    </location>
</feature>
<dbReference type="Proteomes" id="UP000770661">
    <property type="component" value="Unassembled WGS sequence"/>
</dbReference>
<dbReference type="PRINTS" id="PR01415">
    <property type="entry name" value="ANKYRIN"/>
</dbReference>
<accession>A0A8J4YAP3</accession>
<feature type="compositionally biased region" description="Polar residues" evidence="2">
    <location>
        <begin position="16"/>
        <end position="59"/>
    </location>
</feature>
<dbReference type="PANTHER" id="PTHR24157">
    <property type="entry name" value="ANKYRIN REPEAT, SAM AND BASIC LEUCINE ZIPPER DOMAIN-CONTAINING PROTEIN 1"/>
    <property type="match status" value="1"/>
</dbReference>
<evidence type="ECO:0000256" key="1">
    <source>
        <dbReference type="PROSITE-ProRule" id="PRU00023"/>
    </source>
</evidence>
<dbReference type="SUPFAM" id="SSF48403">
    <property type="entry name" value="Ankyrin repeat"/>
    <property type="match status" value="1"/>
</dbReference>
<keyword evidence="1" id="KW-0040">ANK repeat</keyword>
<dbReference type="InterPro" id="IPR036770">
    <property type="entry name" value="Ankyrin_rpt-contain_sf"/>
</dbReference>
<name>A0A8J4YAP3_CHIOP</name>
<dbReference type="Gene3D" id="1.25.40.20">
    <property type="entry name" value="Ankyrin repeat-containing domain"/>
    <property type="match status" value="1"/>
</dbReference>
<dbReference type="PROSITE" id="PS50088">
    <property type="entry name" value="ANK_REPEAT"/>
    <property type="match status" value="3"/>
</dbReference>
<organism evidence="3 4">
    <name type="scientific">Chionoecetes opilio</name>
    <name type="common">Atlantic snow crab</name>
    <name type="synonym">Cancer opilio</name>
    <dbReference type="NCBI Taxonomy" id="41210"/>
    <lineage>
        <taxon>Eukaryota</taxon>
        <taxon>Metazoa</taxon>
        <taxon>Ecdysozoa</taxon>
        <taxon>Arthropoda</taxon>
        <taxon>Crustacea</taxon>
        <taxon>Multicrustacea</taxon>
        <taxon>Malacostraca</taxon>
        <taxon>Eumalacostraca</taxon>
        <taxon>Eucarida</taxon>
        <taxon>Decapoda</taxon>
        <taxon>Pleocyemata</taxon>
        <taxon>Brachyura</taxon>
        <taxon>Eubrachyura</taxon>
        <taxon>Majoidea</taxon>
        <taxon>Majidae</taxon>
        <taxon>Chionoecetes</taxon>
    </lineage>
</organism>
<dbReference type="PROSITE" id="PS50297">
    <property type="entry name" value="ANK_REP_REGION"/>
    <property type="match status" value="3"/>
</dbReference>
<dbReference type="GO" id="GO:0071546">
    <property type="term" value="C:pi-body"/>
    <property type="evidence" value="ECO:0007669"/>
    <property type="project" value="TreeGrafter"/>
</dbReference>
<feature type="repeat" description="ANK" evidence="1">
    <location>
        <begin position="132"/>
        <end position="164"/>
    </location>
</feature>
<protein>
    <submittedName>
        <fullName evidence="3">Ankyrin repeat, SAM and basic leucine zipper domain-containing protein 1</fullName>
    </submittedName>
</protein>
<evidence type="ECO:0000313" key="3">
    <source>
        <dbReference type="EMBL" id="KAG0720276.1"/>
    </source>
</evidence>
<proteinExistence type="predicted"/>
<dbReference type="Pfam" id="PF12796">
    <property type="entry name" value="Ank_2"/>
    <property type="match status" value="2"/>
</dbReference>
<evidence type="ECO:0000313" key="4">
    <source>
        <dbReference type="Proteomes" id="UP000770661"/>
    </source>
</evidence>
<reference evidence="3" key="1">
    <citation type="submission" date="2020-07" db="EMBL/GenBank/DDBJ databases">
        <title>The High-quality genome of the commercially important snow crab, Chionoecetes opilio.</title>
        <authorList>
            <person name="Jeong J.-H."/>
            <person name="Ryu S."/>
        </authorList>
    </citation>
    <scope>NUCLEOTIDE SEQUENCE</scope>
    <source>
        <strain evidence="3">MADBK_172401_WGS</strain>
        <tissue evidence="3">Digestive gland</tissue>
    </source>
</reference>